<evidence type="ECO:0000313" key="2">
    <source>
        <dbReference type="Proteomes" id="UP000310189"/>
    </source>
</evidence>
<dbReference type="Proteomes" id="UP000310189">
    <property type="component" value="Unassembled WGS sequence"/>
</dbReference>
<proteinExistence type="predicted"/>
<dbReference type="InterPro" id="IPR029058">
    <property type="entry name" value="AB_hydrolase_fold"/>
</dbReference>
<dbReference type="SUPFAM" id="SSF53474">
    <property type="entry name" value="alpha/beta-Hydrolases"/>
    <property type="match status" value="1"/>
</dbReference>
<gene>
    <name evidence="1" type="ORF">E3P99_02557</name>
</gene>
<reference evidence="1 2" key="1">
    <citation type="submission" date="2019-03" db="EMBL/GenBank/DDBJ databases">
        <title>Sequencing 23 genomes of Wallemia ichthyophaga.</title>
        <authorList>
            <person name="Gostincar C."/>
        </authorList>
    </citation>
    <scope>NUCLEOTIDE SEQUENCE [LARGE SCALE GENOMIC DNA]</scope>
    <source>
        <strain evidence="1 2">EXF-5753</strain>
    </source>
</reference>
<dbReference type="AlphaFoldDB" id="A0A4T0FNZ7"/>
<accession>A0A4T0FNZ7</accession>
<organism evidence="1 2">
    <name type="scientific">Wallemia hederae</name>
    <dbReference type="NCBI Taxonomy" id="1540922"/>
    <lineage>
        <taxon>Eukaryota</taxon>
        <taxon>Fungi</taxon>
        <taxon>Dikarya</taxon>
        <taxon>Basidiomycota</taxon>
        <taxon>Wallemiomycotina</taxon>
        <taxon>Wallemiomycetes</taxon>
        <taxon>Wallemiales</taxon>
        <taxon>Wallemiaceae</taxon>
        <taxon>Wallemia</taxon>
    </lineage>
</organism>
<protein>
    <recommendedName>
        <fullName evidence="3">Peptidase S9 prolyl oligopeptidase catalytic domain-containing protein</fullName>
    </recommendedName>
</protein>
<dbReference type="Gene3D" id="3.40.50.1820">
    <property type="entry name" value="alpha/beta hydrolase"/>
    <property type="match status" value="1"/>
</dbReference>
<name>A0A4T0FNZ7_9BASI</name>
<keyword evidence="2" id="KW-1185">Reference proteome</keyword>
<sequence length="285" mass="31822">MTASESVIVVGGIKCTVYGLQEALKSPAKLDVAVVFMLHGRGESQKGDRYPSIANKCIAAANKHPQRTRNLILVSLDHRNHGSRLIDKLHNKGWPDNANHFMDMFAIQQGTSRDVSYLIDYLPAYLFPNDELSVVDFGCIGDHRISVGAPIIACADYMSLMEARAGKKDIALKIPQPFREQLYKYDPMLSFEHSKDAWKGKKIMALSGTHDNLVPPKHQVNFKDKLTQLYSSDSDAVMLWKTFDGVKHEVPDTMQDTCANFIADALIAGVDKEELLRRSSRDSSL</sequence>
<evidence type="ECO:0000313" key="1">
    <source>
        <dbReference type="EMBL" id="TIA88526.1"/>
    </source>
</evidence>
<dbReference type="OrthoDB" id="2152248at2759"/>
<comment type="caution">
    <text evidence="1">The sequence shown here is derived from an EMBL/GenBank/DDBJ whole genome shotgun (WGS) entry which is preliminary data.</text>
</comment>
<dbReference type="EMBL" id="SPNW01000037">
    <property type="protein sequence ID" value="TIA88526.1"/>
    <property type="molecule type" value="Genomic_DNA"/>
</dbReference>
<evidence type="ECO:0008006" key="3">
    <source>
        <dbReference type="Google" id="ProtNLM"/>
    </source>
</evidence>